<sequence length="375" mass="41523">MDVVDQIAAVNEGKLSRRAFTRSLLAAGVALGAPLGGARRAMAAPEDQGTYFTWGGYDIPDLFQPYLEKHGELPNFAVFGGSEEALTKMRGGFVVDVSHPCNQALPRWIKTGLFQPIDPSRLSNWPDVIPELVDLEGNDAEDGKVWLAPFDWGQTSITYRTDLYDLEGEEESWDMLWNPKYKGKLGSLASGGDAWWVGAIKAGVDFKDIDSPEAFDKIAAVMREQRPLIRTYTDDNTTLEQALSSGEMVASMTWASSAVQLQAEDVPVRFAKPKEGALTWVCGLMIHKDAPKLDKAYDIIDSLLSVETGHFMINDYGYGHSNIKAFDAFDQETLDGLGLSRQPSEILSAGHFQVPQTQEWETRMNELFEQIKAGF</sequence>
<evidence type="ECO:0000313" key="6">
    <source>
        <dbReference type="Proteomes" id="UP000281128"/>
    </source>
</evidence>
<gene>
    <name evidence="5" type="ORF">D6850_04130</name>
</gene>
<dbReference type="PROSITE" id="PS51318">
    <property type="entry name" value="TAT"/>
    <property type="match status" value="1"/>
</dbReference>
<dbReference type="Proteomes" id="UP000281128">
    <property type="component" value="Unassembled WGS sequence"/>
</dbReference>
<organism evidence="5 6">
    <name type="scientific">Roseovarius spongiae</name>
    <dbReference type="NCBI Taxonomy" id="2320272"/>
    <lineage>
        <taxon>Bacteria</taxon>
        <taxon>Pseudomonadati</taxon>
        <taxon>Pseudomonadota</taxon>
        <taxon>Alphaproteobacteria</taxon>
        <taxon>Rhodobacterales</taxon>
        <taxon>Roseobacteraceae</taxon>
        <taxon>Roseovarius</taxon>
    </lineage>
</organism>
<dbReference type="GO" id="GO:0042597">
    <property type="term" value="C:periplasmic space"/>
    <property type="evidence" value="ECO:0007669"/>
    <property type="project" value="UniProtKB-SubCell"/>
</dbReference>
<reference evidence="5 6" key="1">
    <citation type="submission" date="2018-09" db="EMBL/GenBank/DDBJ databases">
        <title>Roseovarius spongiae sp. nov., isolated from a marine sponge.</title>
        <authorList>
            <person name="Zhuang L."/>
            <person name="Luo L."/>
        </authorList>
    </citation>
    <scope>NUCLEOTIDE SEQUENCE [LARGE SCALE GENOMIC DNA]</scope>
    <source>
        <strain evidence="5 6">HN-E21</strain>
    </source>
</reference>
<keyword evidence="2" id="KW-0813">Transport</keyword>
<dbReference type="PANTHER" id="PTHR30222">
    <property type="entry name" value="SPERMIDINE/PUTRESCINE-BINDING PERIPLASMIC PROTEIN"/>
    <property type="match status" value="1"/>
</dbReference>
<dbReference type="Gene3D" id="3.40.190.10">
    <property type="entry name" value="Periplasmic binding protein-like II"/>
    <property type="match status" value="2"/>
</dbReference>
<evidence type="ECO:0000313" key="5">
    <source>
        <dbReference type="EMBL" id="RKF16734.1"/>
    </source>
</evidence>
<protein>
    <submittedName>
        <fullName evidence="5">Extracellular solute-binding protein</fullName>
    </submittedName>
</protein>
<dbReference type="EMBL" id="RAPE01000001">
    <property type="protein sequence ID" value="RKF16734.1"/>
    <property type="molecule type" value="Genomic_DNA"/>
</dbReference>
<keyword evidence="4" id="KW-0574">Periplasm</keyword>
<dbReference type="PRINTS" id="PR00909">
    <property type="entry name" value="SPERMDNBNDNG"/>
</dbReference>
<keyword evidence="6" id="KW-1185">Reference proteome</keyword>
<dbReference type="InterPro" id="IPR006059">
    <property type="entry name" value="SBP"/>
</dbReference>
<dbReference type="InterPro" id="IPR006311">
    <property type="entry name" value="TAT_signal"/>
</dbReference>
<name>A0A3A8BBF0_9RHOB</name>
<comment type="caution">
    <text evidence="5">The sequence shown here is derived from an EMBL/GenBank/DDBJ whole genome shotgun (WGS) entry which is preliminary data.</text>
</comment>
<accession>A0A3A8BBF0</accession>
<dbReference type="Pfam" id="PF13416">
    <property type="entry name" value="SBP_bac_8"/>
    <property type="match status" value="1"/>
</dbReference>
<dbReference type="GO" id="GO:0015846">
    <property type="term" value="P:polyamine transport"/>
    <property type="evidence" value="ECO:0007669"/>
    <property type="project" value="InterPro"/>
</dbReference>
<dbReference type="RefSeq" id="WP_121164027.1">
    <property type="nucleotide sequence ID" value="NZ_RAPE01000001.1"/>
</dbReference>
<evidence type="ECO:0000256" key="3">
    <source>
        <dbReference type="ARBA" id="ARBA00022729"/>
    </source>
</evidence>
<dbReference type="SUPFAM" id="SSF53850">
    <property type="entry name" value="Periplasmic binding protein-like II"/>
    <property type="match status" value="1"/>
</dbReference>
<evidence type="ECO:0000256" key="4">
    <source>
        <dbReference type="ARBA" id="ARBA00022764"/>
    </source>
</evidence>
<proteinExistence type="predicted"/>
<dbReference type="InterPro" id="IPR001188">
    <property type="entry name" value="Sperm_putr-bd"/>
</dbReference>
<evidence type="ECO:0000256" key="2">
    <source>
        <dbReference type="ARBA" id="ARBA00022448"/>
    </source>
</evidence>
<dbReference type="GO" id="GO:0019808">
    <property type="term" value="F:polyamine binding"/>
    <property type="evidence" value="ECO:0007669"/>
    <property type="project" value="InterPro"/>
</dbReference>
<dbReference type="AlphaFoldDB" id="A0A3A8BBF0"/>
<evidence type="ECO:0000256" key="1">
    <source>
        <dbReference type="ARBA" id="ARBA00004418"/>
    </source>
</evidence>
<dbReference type="OrthoDB" id="9769319at2"/>
<dbReference type="PANTHER" id="PTHR30222:SF17">
    <property type="entry name" value="SPERMIDINE_PUTRESCINE-BINDING PERIPLASMIC PROTEIN"/>
    <property type="match status" value="1"/>
</dbReference>
<comment type="subcellular location">
    <subcellularLocation>
        <location evidence="1">Periplasm</location>
    </subcellularLocation>
</comment>
<keyword evidence="3" id="KW-0732">Signal</keyword>